<reference evidence="1 2" key="1">
    <citation type="submission" date="2014-09" db="EMBL/GenBank/DDBJ databases">
        <title>Genome sequencing of Methyloceanibacter caenitepidi Gela4.</title>
        <authorList>
            <person name="Takeuchi M."/>
            <person name="Susumu S."/>
            <person name="Kamagata Y."/>
            <person name="Oshima K."/>
            <person name="Hattori M."/>
            <person name="Iwasaki W."/>
        </authorList>
    </citation>
    <scope>NUCLEOTIDE SEQUENCE [LARGE SCALE GENOMIC DNA]</scope>
    <source>
        <strain evidence="1 2">Gela4</strain>
    </source>
</reference>
<name>A0A0A8K6U0_9HYPH</name>
<evidence type="ECO:0000313" key="1">
    <source>
        <dbReference type="EMBL" id="BAQ18237.1"/>
    </source>
</evidence>
<dbReference type="KEGG" id="mcg:GL4_2803"/>
<proteinExistence type="predicted"/>
<accession>A0A0A8K6U0</accession>
<sequence length="57" mass="6359">MHDRATVFRVLVQLSIVISQFAFQARKTKKRCIEKPTADAVGFRGSVALCGPPLDRE</sequence>
<dbReference type="STRING" id="1384459.GL4_2803"/>
<keyword evidence="2" id="KW-1185">Reference proteome</keyword>
<dbReference type="Proteomes" id="UP000031643">
    <property type="component" value="Chromosome"/>
</dbReference>
<protein>
    <submittedName>
        <fullName evidence="1">Uncharacterized protein</fullName>
    </submittedName>
</protein>
<organism evidence="1 2">
    <name type="scientific">Methyloceanibacter caenitepidi</name>
    <dbReference type="NCBI Taxonomy" id="1384459"/>
    <lineage>
        <taxon>Bacteria</taxon>
        <taxon>Pseudomonadati</taxon>
        <taxon>Pseudomonadota</taxon>
        <taxon>Alphaproteobacteria</taxon>
        <taxon>Hyphomicrobiales</taxon>
        <taxon>Hyphomicrobiaceae</taxon>
        <taxon>Methyloceanibacter</taxon>
    </lineage>
</organism>
<gene>
    <name evidence="1" type="ORF">GL4_2803</name>
</gene>
<dbReference type="EMBL" id="AP014648">
    <property type="protein sequence ID" value="BAQ18237.1"/>
    <property type="molecule type" value="Genomic_DNA"/>
</dbReference>
<evidence type="ECO:0000313" key="2">
    <source>
        <dbReference type="Proteomes" id="UP000031643"/>
    </source>
</evidence>
<dbReference type="AlphaFoldDB" id="A0A0A8K6U0"/>
<dbReference type="HOGENOM" id="CLU_2991501_0_0_5"/>